<gene>
    <name evidence="1" type="ORF">CFP56_001888</name>
</gene>
<sequence length="105" mass="11656">MNSMGNFVFLHNPSDPAEVIVREVQNGASFCSWGSVGNAAVDDGSRIVKNLVYTCAKVGLGELHQALRSGDRRFTIKEEMEWRFTEGYVAADNWLVEGVRSPCFL</sequence>
<name>A0AAW0IM35_QUESU</name>
<accession>A0AAW0IM35</accession>
<evidence type="ECO:0000313" key="2">
    <source>
        <dbReference type="Proteomes" id="UP000237347"/>
    </source>
</evidence>
<dbReference type="AlphaFoldDB" id="A0AAW0IM35"/>
<dbReference type="Proteomes" id="UP000237347">
    <property type="component" value="Unassembled WGS sequence"/>
</dbReference>
<proteinExistence type="predicted"/>
<comment type="caution">
    <text evidence="1">The sequence shown here is derived from an EMBL/GenBank/DDBJ whole genome shotgun (WGS) entry which is preliminary data.</text>
</comment>
<protein>
    <submittedName>
        <fullName evidence="1">Uncharacterized protein</fullName>
    </submittedName>
</protein>
<organism evidence="1 2">
    <name type="scientific">Quercus suber</name>
    <name type="common">Cork oak</name>
    <dbReference type="NCBI Taxonomy" id="58331"/>
    <lineage>
        <taxon>Eukaryota</taxon>
        <taxon>Viridiplantae</taxon>
        <taxon>Streptophyta</taxon>
        <taxon>Embryophyta</taxon>
        <taxon>Tracheophyta</taxon>
        <taxon>Spermatophyta</taxon>
        <taxon>Magnoliopsida</taxon>
        <taxon>eudicotyledons</taxon>
        <taxon>Gunneridae</taxon>
        <taxon>Pentapetalae</taxon>
        <taxon>rosids</taxon>
        <taxon>fabids</taxon>
        <taxon>Fagales</taxon>
        <taxon>Fagaceae</taxon>
        <taxon>Quercus</taxon>
    </lineage>
</organism>
<keyword evidence="2" id="KW-1185">Reference proteome</keyword>
<dbReference type="EMBL" id="PKMF04001024">
    <property type="protein sequence ID" value="KAK7815188.1"/>
    <property type="molecule type" value="Genomic_DNA"/>
</dbReference>
<evidence type="ECO:0000313" key="1">
    <source>
        <dbReference type="EMBL" id="KAK7815188.1"/>
    </source>
</evidence>
<reference evidence="1 2" key="1">
    <citation type="journal article" date="2018" name="Sci. Data">
        <title>The draft genome sequence of cork oak.</title>
        <authorList>
            <person name="Ramos A.M."/>
            <person name="Usie A."/>
            <person name="Barbosa P."/>
            <person name="Barros P.M."/>
            <person name="Capote T."/>
            <person name="Chaves I."/>
            <person name="Simoes F."/>
            <person name="Abreu I."/>
            <person name="Carrasquinho I."/>
            <person name="Faro C."/>
            <person name="Guimaraes J.B."/>
            <person name="Mendonca D."/>
            <person name="Nobrega F."/>
            <person name="Rodrigues L."/>
            <person name="Saibo N.J.M."/>
            <person name="Varela M.C."/>
            <person name="Egas C."/>
            <person name="Matos J."/>
            <person name="Miguel C.M."/>
            <person name="Oliveira M.M."/>
            <person name="Ricardo C.P."/>
            <person name="Goncalves S."/>
        </authorList>
    </citation>
    <scope>NUCLEOTIDE SEQUENCE [LARGE SCALE GENOMIC DNA]</scope>
    <source>
        <strain evidence="2">cv. HL8</strain>
    </source>
</reference>